<proteinExistence type="inferred from homology"/>
<feature type="transmembrane region" description="Helical" evidence="7">
    <location>
        <begin position="128"/>
        <end position="150"/>
    </location>
</feature>
<dbReference type="InterPro" id="IPR052337">
    <property type="entry name" value="SAT4-like"/>
</dbReference>
<keyword evidence="3 7" id="KW-1133">Transmembrane helix</keyword>
<feature type="transmembrane region" description="Helical" evidence="7">
    <location>
        <begin position="210"/>
        <end position="227"/>
    </location>
</feature>
<evidence type="ECO:0000256" key="6">
    <source>
        <dbReference type="SAM" id="MobiDB-lite"/>
    </source>
</evidence>
<evidence type="ECO:0000259" key="8">
    <source>
        <dbReference type="Pfam" id="PF20684"/>
    </source>
</evidence>
<feature type="domain" description="Rhodopsin" evidence="8">
    <location>
        <begin position="34"/>
        <end position="274"/>
    </location>
</feature>
<feature type="transmembrane region" description="Helical" evidence="7">
    <location>
        <begin position="49"/>
        <end position="74"/>
    </location>
</feature>
<sequence>MAPPSPAAYGGEGALLLGITWAEATLATLIISARTYAATRLVDRTGWGLFWILLTWIMAITAQILLTISVMYGAGNHTSELTYNDMVQAIKWNWMGQLVAILAIGFAKIAVIALTLHIQAPSERRYSWVLHFIWITNMMINITEVVLILYQCFPVARLWDMNVQGVCNGRQRSAKVGFFQGSWGAASDIVLALYPMFVFYRLNVSLRRKIFLSALMGGGSFAAVAGISKTVYIKNGPTTTDPTYQIYPLWISTYTEMWLILMLSSIPQLRIFFVRQVKQSASVLRSSFIQRRMRRKQSSGSPQPADQEPVGAEMHADERLPIEVLRHPARNDPSEIMESFDDLGARRGWGHIFVRHEINILDAQTRATRDSTK</sequence>
<dbReference type="InterPro" id="IPR049326">
    <property type="entry name" value="Rhodopsin_dom_fungi"/>
</dbReference>
<evidence type="ECO:0000256" key="3">
    <source>
        <dbReference type="ARBA" id="ARBA00022989"/>
    </source>
</evidence>
<dbReference type="PANTHER" id="PTHR33048">
    <property type="entry name" value="PTH11-LIKE INTEGRAL MEMBRANE PROTEIN (AFU_ORTHOLOGUE AFUA_5G11245)"/>
    <property type="match status" value="1"/>
</dbReference>
<feature type="transmembrane region" description="Helical" evidence="7">
    <location>
        <begin position="14"/>
        <end position="37"/>
    </location>
</feature>
<comment type="subcellular location">
    <subcellularLocation>
        <location evidence="1">Membrane</location>
        <topology evidence="1">Multi-pass membrane protein</topology>
    </subcellularLocation>
</comment>
<organism evidence="9 10">
    <name type="scientific">Acrodontium crateriforme</name>
    <dbReference type="NCBI Taxonomy" id="150365"/>
    <lineage>
        <taxon>Eukaryota</taxon>
        <taxon>Fungi</taxon>
        <taxon>Dikarya</taxon>
        <taxon>Ascomycota</taxon>
        <taxon>Pezizomycotina</taxon>
        <taxon>Dothideomycetes</taxon>
        <taxon>Dothideomycetidae</taxon>
        <taxon>Mycosphaerellales</taxon>
        <taxon>Teratosphaeriaceae</taxon>
        <taxon>Acrodontium</taxon>
    </lineage>
</organism>
<keyword evidence="4 7" id="KW-0472">Membrane</keyword>
<feature type="transmembrane region" description="Helical" evidence="7">
    <location>
        <begin position="247"/>
        <end position="266"/>
    </location>
</feature>
<protein>
    <recommendedName>
        <fullName evidence="8">Rhodopsin domain-containing protein</fullName>
    </recommendedName>
</protein>
<evidence type="ECO:0000256" key="4">
    <source>
        <dbReference type="ARBA" id="ARBA00023136"/>
    </source>
</evidence>
<feature type="region of interest" description="Disordered" evidence="6">
    <location>
        <begin position="292"/>
        <end position="312"/>
    </location>
</feature>
<dbReference type="PANTHER" id="PTHR33048:SF165">
    <property type="entry name" value="INTEGRAL MEMBRANE PROTEIN"/>
    <property type="match status" value="1"/>
</dbReference>
<comment type="similarity">
    <text evidence="5">Belongs to the SAT4 family.</text>
</comment>
<dbReference type="AlphaFoldDB" id="A0AAQ3M5A3"/>
<evidence type="ECO:0000256" key="5">
    <source>
        <dbReference type="ARBA" id="ARBA00038359"/>
    </source>
</evidence>
<accession>A0AAQ3M5A3</accession>
<keyword evidence="10" id="KW-1185">Reference proteome</keyword>
<evidence type="ECO:0000313" key="10">
    <source>
        <dbReference type="Proteomes" id="UP001303373"/>
    </source>
</evidence>
<gene>
    <name evidence="9" type="ORF">R9X50_00437000</name>
</gene>
<evidence type="ECO:0000256" key="1">
    <source>
        <dbReference type="ARBA" id="ARBA00004141"/>
    </source>
</evidence>
<feature type="transmembrane region" description="Helical" evidence="7">
    <location>
        <begin position="178"/>
        <end position="198"/>
    </location>
</feature>
<dbReference type="GO" id="GO:0016020">
    <property type="term" value="C:membrane"/>
    <property type="evidence" value="ECO:0007669"/>
    <property type="project" value="UniProtKB-SubCell"/>
</dbReference>
<dbReference type="EMBL" id="CP138585">
    <property type="protein sequence ID" value="WPH01524.1"/>
    <property type="molecule type" value="Genomic_DNA"/>
</dbReference>
<reference evidence="9 10" key="1">
    <citation type="submission" date="2023-11" db="EMBL/GenBank/DDBJ databases">
        <title>An acidophilic fungus is an integral part of prey digestion in a carnivorous sundew plant.</title>
        <authorList>
            <person name="Tsai I.J."/>
        </authorList>
    </citation>
    <scope>NUCLEOTIDE SEQUENCE [LARGE SCALE GENOMIC DNA]</scope>
    <source>
        <strain evidence="9">169a</strain>
    </source>
</reference>
<evidence type="ECO:0000313" key="9">
    <source>
        <dbReference type="EMBL" id="WPH01524.1"/>
    </source>
</evidence>
<evidence type="ECO:0000256" key="2">
    <source>
        <dbReference type="ARBA" id="ARBA00022692"/>
    </source>
</evidence>
<name>A0AAQ3M5A3_9PEZI</name>
<feature type="transmembrane region" description="Helical" evidence="7">
    <location>
        <begin position="94"/>
        <end position="116"/>
    </location>
</feature>
<evidence type="ECO:0000256" key="7">
    <source>
        <dbReference type="SAM" id="Phobius"/>
    </source>
</evidence>
<dbReference type="Proteomes" id="UP001303373">
    <property type="component" value="Chromosome 6"/>
</dbReference>
<keyword evidence="2 7" id="KW-0812">Transmembrane</keyword>
<dbReference type="Pfam" id="PF20684">
    <property type="entry name" value="Fung_rhodopsin"/>
    <property type="match status" value="1"/>
</dbReference>